<evidence type="ECO:0000256" key="4">
    <source>
        <dbReference type="SAM" id="MobiDB-lite"/>
    </source>
</evidence>
<dbReference type="InterPro" id="IPR036390">
    <property type="entry name" value="WH_DNA-bd_sf"/>
</dbReference>
<feature type="domain" description="HTH gntR-type" evidence="5">
    <location>
        <begin position="18"/>
        <end position="85"/>
    </location>
</feature>
<evidence type="ECO:0000313" key="6">
    <source>
        <dbReference type="EMBL" id="MBO0344335.1"/>
    </source>
</evidence>
<dbReference type="GO" id="GO:0003677">
    <property type="term" value="F:DNA binding"/>
    <property type="evidence" value="ECO:0007669"/>
    <property type="project" value="UniProtKB-KW"/>
</dbReference>
<evidence type="ECO:0000256" key="3">
    <source>
        <dbReference type="ARBA" id="ARBA00023163"/>
    </source>
</evidence>
<dbReference type="InterPro" id="IPR036388">
    <property type="entry name" value="WH-like_DNA-bd_sf"/>
</dbReference>
<dbReference type="SUPFAM" id="SSF46785">
    <property type="entry name" value="Winged helix' DNA-binding domain"/>
    <property type="match status" value="1"/>
</dbReference>
<dbReference type="Pfam" id="PF00392">
    <property type="entry name" value="GntR"/>
    <property type="match status" value="1"/>
</dbReference>
<dbReference type="PROSITE" id="PS50949">
    <property type="entry name" value="HTH_GNTR"/>
    <property type="match status" value="1"/>
</dbReference>
<dbReference type="GO" id="GO:0003700">
    <property type="term" value="F:DNA-binding transcription factor activity"/>
    <property type="evidence" value="ECO:0007669"/>
    <property type="project" value="InterPro"/>
</dbReference>
<sequence length="271" mass="29427">MYDRNSPFTSKPSALEPRQKTEFAEERLTQAILWCELAPGATATEVELAERFGLGRAATRAALAKLSAFGLMQPIPRLGWRTLPMSGALIGQVISARRLTEIALADATLSPEALAEGVKLAGMISVTGDRCEVGLLPTRRGYERDLLNLIAYDINPIIGNFLSSLWDQSDRIVRFLELSGAKPMSALDGETLIAALAEGRADDVRAALLEHLDRFQSFASEGLLNHSSELVLEGGDFDKQATSKKQEKDEPADRPIRISSRGRSSSTGTQS</sequence>
<dbReference type="PANTHER" id="PTHR43537:SF24">
    <property type="entry name" value="GLUCONATE OPERON TRANSCRIPTIONAL REPRESSOR"/>
    <property type="match status" value="1"/>
</dbReference>
<feature type="region of interest" description="Disordered" evidence="4">
    <location>
        <begin position="235"/>
        <end position="271"/>
    </location>
</feature>
<keyword evidence="2" id="KW-0238">DNA-binding</keyword>
<proteinExistence type="predicted"/>
<keyword evidence="1" id="KW-0805">Transcription regulation</keyword>
<evidence type="ECO:0000259" key="5">
    <source>
        <dbReference type="PROSITE" id="PS50949"/>
    </source>
</evidence>
<name>A0A939EKH8_9HYPH</name>
<feature type="compositionally biased region" description="Low complexity" evidence="4">
    <location>
        <begin position="257"/>
        <end position="271"/>
    </location>
</feature>
<dbReference type="Proteomes" id="UP000664779">
    <property type="component" value="Unassembled WGS sequence"/>
</dbReference>
<dbReference type="AlphaFoldDB" id="A0A939EKH8"/>
<dbReference type="Gene3D" id="1.10.10.10">
    <property type="entry name" value="Winged helix-like DNA-binding domain superfamily/Winged helix DNA-binding domain"/>
    <property type="match status" value="1"/>
</dbReference>
<protein>
    <submittedName>
        <fullName evidence="6">GntR family transcriptional regulator</fullName>
    </submittedName>
</protein>
<reference evidence="6" key="1">
    <citation type="submission" date="2021-03" db="EMBL/GenBank/DDBJ databases">
        <title>Roseibium sp. CAU 1637 isolated from Incheon.</title>
        <authorList>
            <person name="Kim W."/>
        </authorList>
    </citation>
    <scope>NUCLEOTIDE SEQUENCE</scope>
    <source>
        <strain evidence="6">CAU 1637</strain>
    </source>
</reference>
<dbReference type="PANTHER" id="PTHR43537">
    <property type="entry name" value="TRANSCRIPTIONAL REGULATOR, GNTR FAMILY"/>
    <property type="match status" value="1"/>
</dbReference>
<organism evidence="6 7">
    <name type="scientific">Roseibium limicola</name>
    <dbReference type="NCBI Taxonomy" id="2816037"/>
    <lineage>
        <taxon>Bacteria</taxon>
        <taxon>Pseudomonadati</taxon>
        <taxon>Pseudomonadota</taxon>
        <taxon>Alphaproteobacteria</taxon>
        <taxon>Hyphomicrobiales</taxon>
        <taxon>Stappiaceae</taxon>
        <taxon>Roseibium</taxon>
    </lineage>
</organism>
<evidence type="ECO:0000256" key="1">
    <source>
        <dbReference type="ARBA" id="ARBA00023015"/>
    </source>
</evidence>
<dbReference type="EMBL" id="JAFLNF010000002">
    <property type="protein sequence ID" value="MBO0344335.1"/>
    <property type="molecule type" value="Genomic_DNA"/>
</dbReference>
<comment type="caution">
    <text evidence="6">The sequence shown here is derived from an EMBL/GenBank/DDBJ whole genome shotgun (WGS) entry which is preliminary data.</text>
</comment>
<dbReference type="InterPro" id="IPR000524">
    <property type="entry name" value="Tscrpt_reg_HTH_GntR"/>
</dbReference>
<evidence type="ECO:0000313" key="7">
    <source>
        <dbReference type="Proteomes" id="UP000664779"/>
    </source>
</evidence>
<dbReference type="RefSeq" id="WP_206938352.1">
    <property type="nucleotide sequence ID" value="NZ_JAFLNF010000002.1"/>
</dbReference>
<evidence type="ECO:0000256" key="2">
    <source>
        <dbReference type="ARBA" id="ARBA00023125"/>
    </source>
</evidence>
<accession>A0A939EKH8</accession>
<gene>
    <name evidence="6" type="ORF">J0X15_03790</name>
</gene>
<feature type="compositionally biased region" description="Basic and acidic residues" evidence="4">
    <location>
        <begin position="236"/>
        <end position="256"/>
    </location>
</feature>
<keyword evidence="7" id="KW-1185">Reference proteome</keyword>
<keyword evidence="3" id="KW-0804">Transcription</keyword>